<dbReference type="GO" id="GO:0008270">
    <property type="term" value="F:zinc ion binding"/>
    <property type="evidence" value="ECO:0007669"/>
    <property type="project" value="UniProtKB-KW"/>
</dbReference>
<dbReference type="PANTHER" id="PTHR14003">
    <property type="entry name" value="TRANSCRIPTIONAL REPRESSOR PROTEIN YY"/>
    <property type="match status" value="1"/>
</dbReference>
<evidence type="ECO:0000256" key="7">
    <source>
        <dbReference type="PROSITE-ProRule" id="PRU00042"/>
    </source>
</evidence>
<keyword evidence="2" id="KW-0677">Repeat</keyword>
<evidence type="ECO:0000256" key="8">
    <source>
        <dbReference type="SAM" id="MobiDB-lite"/>
    </source>
</evidence>
<feature type="region of interest" description="Disordered" evidence="8">
    <location>
        <begin position="453"/>
        <end position="481"/>
    </location>
</feature>
<keyword evidence="11" id="KW-1185">Reference proteome</keyword>
<protein>
    <recommendedName>
        <fullName evidence="9">C2H2-type domain-containing protein</fullName>
    </recommendedName>
</protein>
<keyword evidence="4" id="KW-0862">Zinc</keyword>
<keyword evidence="3 7" id="KW-0863">Zinc-finger</keyword>
<dbReference type="Pfam" id="PF00096">
    <property type="entry name" value="zf-C2H2"/>
    <property type="match status" value="2"/>
</dbReference>
<dbReference type="SUPFAM" id="SSF57667">
    <property type="entry name" value="beta-beta-alpha zinc fingers"/>
    <property type="match status" value="3"/>
</dbReference>
<comment type="caution">
    <text evidence="10">The sequence shown here is derived from an EMBL/GenBank/DDBJ whole genome shotgun (WGS) entry which is preliminary data.</text>
</comment>
<gene>
    <name evidence="10" type="ORF">JVT61DRAFT_15018</name>
</gene>
<feature type="domain" description="C2H2-type" evidence="9">
    <location>
        <begin position="629"/>
        <end position="658"/>
    </location>
</feature>
<feature type="domain" description="C2H2-type" evidence="9">
    <location>
        <begin position="599"/>
        <end position="628"/>
    </location>
</feature>
<dbReference type="GO" id="GO:0031519">
    <property type="term" value="C:PcG protein complex"/>
    <property type="evidence" value="ECO:0007669"/>
    <property type="project" value="TreeGrafter"/>
</dbReference>
<feature type="compositionally biased region" description="Polar residues" evidence="8">
    <location>
        <begin position="50"/>
        <end position="62"/>
    </location>
</feature>
<accession>A0A8I2YCG4</accession>
<dbReference type="GO" id="GO:0000981">
    <property type="term" value="F:DNA-binding transcription factor activity, RNA polymerase II-specific"/>
    <property type="evidence" value="ECO:0007669"/>
    <property type="project" value="TreeGrafter"/>
</dbReference>
<sequence>MALLQSDPAHYRDQDYHSPSPSNKPINIGTPSFDMYEFSHLQSPPFPHTPSYNGSYHNSPYSGHSELSYDPDGPDSFALLGEGLDNLAVRGDEYDPAEYDAPNSSGLLVFDSDYVTGFDPTGAHVAVSVTPAPIDQHSPRSYDHSSPSSNGDGRPRSRASSLSSNPQILPHSSPHLDVAHNFENLRFESPNWRQNQLPGERTMSPPRKAQSPPQLLIPDSSPSLFPQETPMINAPEGDGGFVSSGPQLHIVPATPVSGGGAASQAVPFQATLETLHQGKFFCSSQNGPQQQASTPPWDHQQIQQTEVSQALGVPPQFHEQGGVQPFPHSHTSHRGLSTLGPQLHPDGTNTNFLFPNIPPRTRSKSDTASSLRPQFWNSSLMTPDQLNPLEGSALDDTAPTVSLNEVHPQHHQHYSSSAFNLSNVTLPQFNFNPTSTNMSAYLTPGDPAAVSIRRAKSDSGRPGHNRLSRSEDMTSSLFYPPSSQQDFINRQFLYPQETVPSIRGHARRASSGSRGGGDGSWSALSSNRQSPYPSPSASPRVRYEDLPNVALTGRQLPMSGQAPSPQPVNGHMVNVSKQTVTSERTAGASHRRRKQDANFLCPVPGCGSTFTRSFNLKGHMRSHNEERPFQCKWPGCGKGFARQHDCKRHEQLHSNYRPFTCEGCNKTFARMDALNRHLRSEGGAECQRILDAAKGSDKLTIPKTEDKSWPGMSVMV</sequence>
<dbReference type="PANTHER" id="PTHR14003:SF19">
    <property type="entry name" value="YY2 TRANSCRIPTION FACTOR"/>
    <property type="match status" value="1"/>
</dbReference>
<organism evidence="10 11">
    <name type="scientific">Boletus reticuloceps</name>
    <dbReference type="NCBI Taxonomy" id="495285"/>
    <lineage>
        <taxon>Eukaryota</taxon>
        <taxon>Fungi</taxon>
        <taxon>Dikarya</taxon>
        <taxon>Basidiomycota</taxon>
        <taxon>Agaricomycotina</taxon>
        <taxon>Agaricomycetes</taxon>
        <taxon>Agaricomycetidae</taxon>
        <taxon>Boletales</taxon>
        <taxon>Boletineae</taxon>
        <taxon>Boletaceae</taxon>
        <taxon>Boletoideae</taxon>
        <taxon>Boletus</taxon>
    </lineage>
</organism>
<feature type="region of interest" description="Disordered" evidence="8">
    <location>
        <begin position="187"/>
        <end position="213"/>
    </location>
</feature>
<proteinExistence type="predicted"/>
<dbReference type="FunFam" id="3.30.160.60:FF:000032">
    <property type="entry name" value="Krueppel-like factor 4"/>
    <property type="match status" value="1"/>
</dbReference>
<evidence type="ECO:0000256" key="5">
    <source>
        <dbReference type="ARBA" id="ARBA00023015"/>
    </source>
</evidence>
<name>A0A8I2YCG4_9AGAM</name>
<evidence type="ECO:0000313" key="10">
    <source>
        <dbReference type="EMBL" id="KAG6369339.1"/>
    </source>
</evidence>
<feature type="compositionally biased region" description="Polar residues" evidence="8">
    <location>
        <begin position="524"/>
        <end position="537"/>
    </location>
</feature>
<dbReference type="OrthoDB" id="4748970at2759"/>
<feature type="region of interest" description="Disordered" evidence="8">
    <location>
        <begin position="1"/>
        <end position="72"/>
    </location>
</feature>
<keyword evidence="6" id="KW-0804">Transcription</keyword>
<dbReference type="Gene3D" id="3.30.160.60">
    <property type="entry name" value="Classic Zinc Finger"/>
    <property type="match status" value="3"/>
</dbReference>
<dbReference type="EMBL" id="JAGFBS010000088">
    <property type="protein sequence ID" value="KAG6369339.1"/>
    <property type="molecule type" value="Genomic_DNA"/>
</dbReference>
<evidence type="ECO:0000256" key="3">
    <source>
        <dbReference type="ARBA" id="ARBA00022771"/>
    </source>
</evidence>
<feature type="compositionally biased region" description="Polar residues" evidence="8">
    <location>
        <begin position="158"/>
        <end position="167"/>
    </location>
</feature>
<evidence type="ECO:0000256" key="4">
    <source>
        <dbReference type="ARBA" id="ARBA00022833"/>
    </source>
</evidence>
<keyword evidence="5" id="KW-0805">Transcription regulation</keyword>
<dbReference type="GO" id="GO:0000785">
    <property type="term" value="C:chromatin"/>
    <property type="evidence" value="ECO:0007669"/>
    <property type="project" value="TreeGrafter"/>
</dbReference>
<feature type="domain" description="C2H2-type" evidence="9">
    <location>
        <begin position="659"/>
        <end position="686"/>
    </location>
</feature>
<dbReference type="GO" id="GO:0005667">
    <property type="term" value="C:transcription regulator complex"/>
    <property type="evidence" value="ECO:0007669"/>
    <property type="project" value="TreeGrafter"/>
</dbReference>
<evidence type="ECO:0000259" key="9">
    <source>
        <dbReference type="PROSITE" id="PS50157"/>
    </source>
</evidence>
<feature type="region of interest" description="Disordered" evidence="8">
    <location>
        <begin position="132"/>
        <end position="175"/>
    </location>
</feature>
<dbReference type="PROSITE" id="PS00028">
    <property type="entry name" value="ZINC_FINGER_C2H2_1"/>
    <property type="match status" value="2"/>
</dbReference>
<evidence type="ECO:0000256" key="6">
    <source>
        <dbReference type="ARBA" id="ARBA00023163"/>
    </source>
</evidence>
<dbReference type="SMART" id="SM00355">
    <property type="entry name" value="ZnF_C2H2"/>
    <property type="match status" value="3"/>
</dbReference>
<reference evidence="10" key="1">
    <citation type="submission" date="2021-03" db="EMBL/GenBank/DDBJ databases">
        <title>Evolutionary innovations through gain and loss of genes in the ectomycorrhizal Boletales.</title>
        <authorList>
            <person name="Wu G."/>
            <person name="Miyauchi S."/>
            <person name="Morin E."/>
            <person name="Yang Z.-L."/>
            <person name="Xu J."/>
            <person name="Martin F.M."/>
        </authorList>
    </citation>
    <scope>NUCLEOTIDE SEQUENCE</scope>
    <source>
        <strain evidence="10">BR01</strain>
    </source>
</reference>
<evidence type="ECO:0000256" key="2">
    <source>
        <dbReference type="ARBA" id="ARBA00022737"/>
    </source>
</evidence>
<evidence type="ECO:0000256" key="1">
    <source>
        <dbReference type="ARBA" id="ARBA00022723"/>
    </source>
</evidence>
<dbReference type="GO" id="GO:0000978">
    <property type="term" value="F:RNA polymerase II cis-regulatory region sequence-specific DNA binding"/>
    <property type="evidence" value="ECO:0007669"/>
    <property type="project" value="TreeGrafter"/>
</dbReference>
<dbReference type="InterPro" id="IPR036236">
    <property type="entry name" value="Znf_C2H2_sf"/>
</dbReference>
<dbReference type="AlphaFoldDB" id="A0A8I2YCG4"/>
<dbReference type="Proteomes" id="UP000683000">
    <property type="component" value="Unassembled WGS sequence"/>
</dbReference>
<feature type="region of interest" description="Disordered" evidence="8">
    <location>
        <begin position="498"/>
        <end position="542"/>
    </location>
</feature>
<evidence type="ECO:0000313" key="11">
    <source>
        <dbReference type="Proteomes" id="UP000683000"/>
    </source>
</evidence>
<keyword evidence="1" id="KW-0479">Metal-binding</keyword>
<dbReference type="PROSITE" id="PS50157">
    <property type="entry name" value="ZINC_FINGER_C2H2_2"/>
    <property type="match status" value="3"/>
</dbReference>
<dbReference type="InterPro" id="IPR013087">
    <property type="entry name" value="Znf_C2H2_type"/>
</dbReference>